<organism evidence="1 2">
    <name type="scientific">Paraclostridium tenue</name>
    <dbReference type="NCBI Taxonomy" id="1737"/>
    <lineage>
        <taxon>Bacteria</taxon>
        <taxon>Bacillati</taxon>
        <taxon>Bacillota</taxon>
        <taxon>Clostridia</taxon>
        <taxon>Peptostreptococcales</taxon>
        <taxon>Peptostreptococcaceae</taxon>
        <taxon>Paraclostridium</taxon>
    </lineage>
</organism>
<reference evidence="2" key="1">
    <citation type="journal article" date="2019" name="Int. J. Syst. Evol. Microbiol.">
        <title>The Global Catalogue of Microorganisms (GCM) 10K type strain sequencing project: providing services to taxonomists for standard genome sequencing and annotation.</title>
        <authorList>
            <consortium name="The Broad Institute Genomics Platform"/>
            <consortium name="The Broad Institute Genome Sequencing Center for Infectious Disease"/>
            <person name="Wu L."/>
            <person name="Ma J."/>
        </authorList>
    </citation>
    <scope>NUCLEOTIDE SEQUENCE [LARGE SCALE GENOMIC DNA]</scope>
    <source>
        <strain evidence="2">JCM 6486</strain>
    </source>
</reference>
<proteinExistence type="predicted"/>
<name>A0ABP3X889_9FIRM</name>
<dbReference type="EMBL" id="BAAACP010000002">
    <property type="protein sequence ID" value="GAA0861774.1"/>
    <property type="molecule type" value="Genomic_DNA"/>
</dbReference>
<evidence type="ECO:0000313" key="1">
    <source>
        <dbReference type="EMBL" id="GAA0861774.1"/>
    </source>
</evidence>
<gene>
    <name evidence="1" type="ORF">GCM10008917_04510</name>
</gene>
<sequence>MVCYDKLIGLNRLIDAWKNRCRSKEEITEFLDITISFLDEALECYKNKYGVSVKIDNYTIYFIPSFIISEFIE</sequence>
<comment type="caution">
    <text evidence="1">The sequence shown here is derived from an EMBL/GenBank/DDBJ whole genome shotgun (WGS) entry which is preliminary data.</text>
</comment>
<evidence type="ECO:0000313" key="2">
    <source>
        <dbReference type="Proteomes" id="UP001400965"/>
    </source>
</evidence>
<keyword evidence="2" id="KW-1185">Reference proteome</keyword>
<accession>A0ABP3X889</accession>
<protein>
    <submittedName>
        <fullName evidence="1">Uncharacterized protein</fullName>
    </submittedName>
</protein>
<dbReference type="Proteomes" id="UP001400965">
    <property type="component" value="Unassembled WGS sequence"/>
</dbReference>